<feature type="domain" description="ABC transporter" evidence="6">
    <location>
        <begin position="5"/>
        <end position="240"/>
    </location>
</feature>
<keyword evidence="8" id="KW-1185">Reference proteome</keyword>
<dbReference type="PANTHER" id="PTHR43790">
    <property type="entry name" value="CARBOHYDRATE TRANSPORT ATP-BINDING PROTEIN MG119-RELATED"/>
    <property type="match status" value="1"/>
</dbReference>
<dbReference type="PROSITE" id="PS00211">
    <property type="entry name" value="ABC_TRANSPORTER_1"/>
    <property type="match status" value="1"/>
</dbReference>
<organism evidence="7 8">
    <name type="scientific">Actibacterium mucosum KCTC 23349</name>
    <dbReference type="NCBI Taxonomy" id="1454373"/>
    <lineage>
        <taxon>Bacteria</taxon>
        <taxon>Pseudomonadati</taxon>
        <taxon>Pseudomonadota</taxon>
        <taxon>Alphaproteobacteria</taxon>
        <taxon>Rhodobacterales</taxon>
        <taxon>Roseobacteraceae</taxon>
        <taxon>Actibacterium</taxon>
    </lineage>
</organism>
<sequence>MSAFVAMKGVSKLYGATKALTGVDFACEPGQIHAVLGENGAGKSTLMKLMSGVIQPTEGVIELNGTPVTLPSPRAAQAAGIVCMFQELSLAADLSVGENILLGAPGTGWGFLPRGRLARARKLLDRIGGEAIALGARIEALTLGERQQVEIVKALMRAPKLLILDEATSALTSTIVDKVFDVLRELKAQGVAILFISHRFHEVEAIADRVSVFRSGQHIDSFAAGSRSQAQIIDLMIGQPMDELFPPRNAGDIGDEVLKVEGLRLPGGFEDINLTARHGEIVGIGGLDGQGQGKFLQALFGIMKGVQGRIEVNGVPRSITSPRDAASAGIAFVPEDRKTEGLIPNMSIGENLQLSALSRFRGGLIGRGNGIDPAAYDALIAELELKFAGLDAPVSSLSGGNQQKVALIKWLALAPDCLLLLDPTRGIDVKTKAQIYRLMRRLSAQGMAVVLLSTDYDELVNLCDRVLVFYNGQIARSLSGDALTPEAVVAASMGVADAA</sequence>
<dbReference type="Gene3D" id="3.40.50.300">
    <property type="entry name" value="P-loop containing nucleotide triphosphate hydrolases"/>
    <property type="match status" value="2"/>
</dbReference>
<dbReference type="InterPro" id="IPR050107">
    <property type="entry name" value="ABC_carbohydrate_import_ATPase"/>
</dbReference>
<proteinExistence type="predicted"/>
<evidence type="ECO:0000256" key="4">
    <source>
        <dbReference type="ARBA" id="ARBA00022741"/>
    </source>
</evidence>
<reference evidence="7 8" key="1">
    <citation type="submission" date="2014-03" db="EMBL/GenBank/DDBJ databases">
        <title>Draft Genome Sequence of Actibacterium mucosum KCTC 23349, a Marine Alphaproteobacterium with Complex Ionic Requirements Isolated from Mediterranean Seawater at Malvarrosa Beach, Valencia, Spain.</title>
        <authorList>
            <person name="Arahal D.R."/>
            <person name="Shao Z."/>
            <person name="Lai Q."/>
            <person name="Pujalte M.J."/>
        </authorList>
    </citation>
    <scope>NUCLEOTIDE SEQUENCE [LARGE SCALE GENOMIC DNA]</scope>
    <source>
        <strain evidence="7 8">KCTC 23349</strain>
    </source>
</reference>
<dbReference type="InterPro" id="IPR003593">
    <property type="entry name" value="AAA+_ATPase"/>
</dbReference>
<dbReference type="STRING" id="1454373.ACMU_12265"/>
<dbReference type="InterPro" id="IPR017871">
    <property type="entry name" value="ABC_transporter-like_CS"/>
</dbReference>
<accession>A0A037ZG98</accession>
<evidence type="ECO:0000256" key="1">
    <source>
        <dbReference type="ARBA" id="ARBA00022448"/>
    </source>
</evidence>
<dbReference type="PANTHER" id="PTHR43790:SF9">
    <property type="entry name" value="GALACTOFURANOSE TRANSPORTER ATP-BINDING PROTEIN YTFR"/>
    <property type="match status" value="1"/>
</dbReference>
<dbReference type="GO" id="GO:0016887">
    <property type="term" value="F:ATP hydrolysis activity"/>
    <property type="evidence" value="ECO:0007669"/>
    <property type="project" value="InterPro"/>
</dbReference>
<evidence type="ECO:0000256" key="2">
    <source>
        <dbReference type="ARBA" id="ARBA00022597"/>
    </source>
</evidence>
<name>A0A037ZG98_9RHOB</name>
<dbReference type="SUPFAM" id="SSF52540">
    <property type="entry name" value="P-loop containing nucleoside triphosphate hydrolases"/>
    <property type="match status" value="2"/>
</dbReference>
<keyword evidence="2" id="KW-0762">Sugar transport</keyword>
<dbReference type="Proteomes" id="UP000026249">
    <property type="component" value="Unassembled WGS sequence"/>
</dbReference>
<dbReference type="GO" id="GO:0005524">
    <property type="term" value="F:ATP binding"/>
    <property type="evidence" value="ECO:0007669"/>
    <property type="project" value="UniProtKB-KW"/>
</dbReference>
<keyword evidence="1" id="KW-0813">Transport</keyword>
<evidence type="ECO:0000256" key="5">
    <source>
        <dbReference type="ARBA" id="ARBA00022840"/>
    </source>
</evidence>
<protein>
    <submittedName>
        <fullName evidence="7">Sugar ABC transporter ATP-binding protein</fullName>
    </submittedName>
</protein>
<keyword evidence="5 7" id="KW-0067">ATP-binding</keyword>
<dbReference type="CDD" id="cd03215">
    <property type="entry name" value="ABC_Carb_Monos_II"/>
    <property type="match status" value="1"/>
</dbReference>
<dbReference type="SMART" id="SM00382">
    <property type="entry name" value="AAA"/>
    <property type="match status" value="1"/>
</dbReference>
<dbReference type="Pfam" id="PF00005">
    <property type="entry name" value="ABC_tran"/>
    <property type="match status" value="2"/>
</dbReference>
<dbReference type="CDD" id="cd03216">
    <property type="entry name" value="ABC_Carb_Monos_I"/>
    <property type="match status" value="1"/>
</dbReference>
<gene>
    <name evidence="7" type="ORF">ACMU_12265</name>
</gene>
<evidence type="ECO:0000313" key="8">
    <source>
        <dbReference type="Proteomes" id="UP000026249"/>
    </source>
</evidence>
<keyword evidence="3" id="KW-0677">Repeat</keyword>
<dbReference type="PROSITE" id="PS50893">
    <property type="entry name" value="ABC_TRANSPORTER_2"/>
    <property type="match status" value="2"/>
</dbReference>
<evidence type="ECO:0000259" key="6">
    <source>
        <dbReference type="PROSITE" id="PS50893"/>
    </source>
</evidence>
<dbReference type="OrthoDB" id="9805029at2"/>
<evidence type="ECO:0000313" key="7">
    <source>
        <dbReference type="EMBL" id="KAJ55465.1"/>
    </source>
</evidence>
<evidence type="ECO:0000256" key="3">
    <source>
        <dbReference type="ARBA" id="ARBA00022737"/>
    </source>
</evidence>
<dbReference type="RefSeq" id="WP_035259272.1">
    <property type="nucleotide sequence ID" value="NZ_JFKE01000004.1"/>
</dbReference>
<keyword evidence="4" id="KW-0547">Nucleotide-binding</keyword>
<dbReference type="AlphaFoldDB" id="A0A037ZG98"/>
<feature type="domain" description="ABC transporter" evidence="6">
    <location>
        <begin position="252"/>
        <end position="496"/>
    </location>
</feature>
<comment type="caution">
    <text evidence="7">The sequence shown here is derived from an EMBL/GenBank/DDBJ whole genome shotgun (WGS) entry which is preliminary data.</text>
</comment>
<dbReference type="InterPro" id="IPR003439">
    <property type="entry name" value="ABC_transporter-like_ATP-bd"/>
</dbReference>
<dbReference type="EMBL" id="JFKE01000004">
    <property type="protein sequence ID" value="KAJ55465.1"/>
    <property type="molecule type" value="Genomic_DNA"/>
</dbReference>
<dbReference type="InterPro" id="IPR027417">
    <property type="entry name" value="P-loop_NTPase"/>
</dbReference>